<dbReference type="InterPro" id="IPR008988">
    <property type="entry name" value="Transcriptional_repressor_C"/>
</dbReference>
<dbReference type="NCBIfam" id="TIGR00121">
    <property type="entry name" value="birA_ligase"/>
    <property type="match status" value="1"/>
</dbReference>
<keyword evidence="1 8" id="KW-0436">Ligase</keyword>
<evidence type="ECO:0000256" key="6">
    <source>
        <dbReference type="ARBA" id="ARBA00047846"/>
    </source>
</evidence>
<reference evidence="8 9" key="1">
    <citation type="submission" date="2018-03" db="EMBL/GenBank/DDBJ databases">
        <title>Whole genome analyses suggest that Burkholderia sensu lato contains two further novel genera in the rhizoxinica-symbiotica group Mycetohabitans gen. nov., and Trinickia gen. nov.: implications for the evolution of diazotrophy and nodulation in the Burkholderiaceae.</title>
        <authorList>
            <person name="Estrada De Los Santos P."/>
            <person name="Palmer M."/>
            <person name="Chavez-Ramirez B."/>
            <person name="Steenkamp E.T."/>
            <person name="Hirsch A.M."/>
            <person name="Manyaka P."/>
            <person name="Maluk M."/>
            <person name="Lafos M."/>
            <person name="Crook M."/>
            <person name="Gross E."/>
            <person name="Simon M.F."/>
            <person name="Bueno Dos Reis Junior F."/>
            <person name="Poole P.S."/>
            <person name="Venter S.N."/>
            <person name="James E.K."/>
        </authorList>
    </citation>
    <scope>NUCLEOTIDE SEQUENCE [LARGE SCALE GENOMIC DNA]</scope>
    <source>
        <strain evidence="8 9">JPY-366</strain>
    </source>
</reference>
<dbReference type="SUPFAM" id="SSF55681">
    <property type="entry name" value="Class II aaRS and biotin synthetases"/>
    <property type="match status" value="1"/>
</dbReference>
<dbReference type="AlphaFoldDB" id="A0A2T3XXX0"/>
<evidence type="ECO:0000259" key="7">
    <source>
        <dbReference type="PROSITE" id="PS51733"/>
    </source>
</evidence>
<evidence type="ECO:0000313" key="8">
    <source>
        <dbReference type="EMBL" id="PTB21342.1"/>
    </source>
</evidence>
<dbReference type="GO" id="GO:0005524">
    <property type="term" value="F:ATP binding"/>
    <property type="evidence" value="ECO:0007669"/>
    <property type="project" value="UniProtKB-KW"/>
</dbReference>
<keyword evidence="2" id="KW-0547">Nucleotide-binding</keyword>
<dbReference type="Proteomes" id="UP000240638">
    <property type="component" value="Unassembled WGS sequence"/>
</dbReference>
<dbReference type="EMBL" id="PYUC01000003">
    <property type="protein sequence ID" value="PTB21342.1"/>
    <property type="molecule type" value="Genomic_DNA"/>
</dbReference>
<dbReference type="RefSeq" id="WP_107149858.1">
    <property type="nucleotide sequence ID" value="NZ_PYUC01000003.1"/>
</dbReference>
<dbReference type="EC" id="6.3.4.15" evidence="5"/>
<dbReference type="CDD" id="cd16442">
    <property type="entry name" value="BPL"/>
    <property type="match status" value="1"/>
</dbReference>
<dbReference type="Gene3D" id="3.30.930.10">
    <property type="entry name" value="Bira Bifunctional Protein, Domain 2"/>
    <property type="match status" value="1"/>
</dbReference>
<dbReference type="InterPro" id="IPR045864">
    <property type="entry name" value="aa-tRNA-synth_II/BPL/LPL"/>
</dbReference>
<dbReference type="PANTHER" id="PTHR12835:SF5">
    <property type="entry name" value="BIOTIN--PROTEIN LIGASE"/>
    <property type="match status" value="1"/>
</dbReference>
<dbReference type="Pfam" id="PF02237">
    <property type="entry name" value="BPL_C"/>
    <property type="match status" value="1"/>
</dbReference>
<dbReference type="InterPro" id="IPR004143">
    <property type="entry name" value="BPL_LPL_catalytic"/>
</dbReference>
<evidence type="ECO:0000256" key="5">
    <source>
        <dbReference type="ARBA" id="ARBA00024227"/>
    </source>
</evidence>
<evidence type="ECO:0000313" key="9">
    <source>
        <dbReference type="Proteomes" id="UP000240638"/>
    </source>
</evidence>
<name>A0A2T3XXX0_9BURK</name>
<dbReference type="SUPFAM" id="SSF50037">
    <property type="entry name" value="C-terminal domain of transcriptional repressors"/>
    <property type="match status" value="1"/>
</dbReference>
<dbReference type="InterPro" id="IPR004408">
    <property type="entry name" value="Biotin_CoA_COase_ligase"/>
</dbReference>
<dbReference type="GO" id="GO:0005737">
    <property type="term" value="C:cytoplasm"/>
    <property type="evidence" value="ECO:0007669"/>
    <property type="project" value="TreeGrafter"/>
</dbReference>
<protein>
    <recommendedName>
        <fullName evidence="5">biotin--[biotin carboxyl-carrier protein] ligase</fullName>
        <ecNumber evidence="5">6.3.4.15</ecNumber>
    </recommendedName>
</protein>
<sequence>MTDTTHPARPASPAPVARGALAPACDDWRIDPARALSAIRAAIAAERLEIVDETGSTNTDLMQRMRNLPRDAAEPGVHAVRVAYRQTAGRGRQGRSWHAERGRALTFSLACVLPRPLADLAGLSLAVGAMLVEALRALPALAPGDAARIRLKWPNDILLDDDKLAGILVETAWSTPLATAAVIGVGINVRDDVTLAAEQAPDAAGMEPQGAALTRALTPAALARVYPNANLTETLAAALDALLGTIDRFAAEGFAPFRPRWNAFHAYAGREVALIEQGVEVLRGTAIDVDESGQLLVATPRGVMPIATGDVSLRPVPLPGQSHHP</sequence>
<comment type="caution">
    <text evidence="8">The sequence shown here is derived from an EMBL/GenBank/DDBJ whole genome shotgun (WGS) entry which is preliminary data.</text>
</comment>
<keyword evidence="4" id="KW-0092">Biotin</keyword>
<dbReference type="GO" id="GO:0004077">
    <property type="term" value="F:biotin--[biotin carboxyl-carrier protein] ligase activity"/>
    <property type="evidence" value="ECO:0007669"/>
    <property type="project" value="UniProtKB-EC"/>
</dbReference>
<gene>
    <name evidence="8" type="ORF">C9I57_06680</name>
</gene>
<dbReference type="PANTHER" id="PTHR12835">
    <property type="entry name" value="BIOTIN PROTEIN LIGASE"/>
    <property type="match status" value="1"/>
</dbReference>
<dbReference type="Pfam" id="PF03099">
    <property type="entry name" value="BPL_LplA_LipB"/>
    <property type="match status" value="1"/>
</dbReference>
<accession>A0A2T3XXX0</accession>
<dbReference type="NCBIfam" id="NF005405">
    <property type="entry name" value="PRK06955.1"/>
    <property type="match status" value="1"/>
</dbReference>
<dbReference type="Gene3D" id="2.30.30.100">
    <property type="match status" value="1"/>
</dbReference>
<evidence type="ECO:0000256" key="2">
    <source>
        <dbReference type="ARBA" id="ARBA00022741"/>
    </source>
</evidence>
<feature type="domain" description="BPL/LPL catalytic" evidence="7">
    <location>
        <begin position="49"/>
        <end position="247"/>
    </location>
</feature>
<proteinExistence type="predicted"/>
<dbReference type="InterPro" id="IPR003142">
    <property type="entry name" value="BPL_C"/>
</dbReference>
<evidence type="ECO:0000256" key="3">
    <source>
        <dbReference type="ARBA" id="ARBA00022840"/>
    </source>
</evidence>
<comment type="catalytic activity">
    <reaction evidence="6">
        <text>biotin + L-lysyl-[protein] + ATP = N(6)-biotinyl-L-lysyl-[protein] + AMP + diphosphate + H(+)</text>
        <dbReference type="Rhea" id="RHEA:11756"/>
        <dbReference type="Rhea" id="RHEA-COMP:9752"/>
        <dbReference type="Rhea" id="RHEA-COMP:10505"/>
        <dbReference type="ChEBI" id="CHEBI:15378"/>
        <dbReference type="ChEBI" id="CHEBI:29969"/>
        <dbReference type="ChEBI" id="CHEBI:30616"/>
        <dbReference type="ChEBI" id="CHEBI:33019"/>
        <dbReference type="ChEBI" id="CHEBI:57586"/>
        <dbReference type="ChEBI" id="CHEBI:83144"/>
        <dbReference type="ChEBI" id="CHEBI:456215"/>
        <dbReference type="EC" id="6.3.4.15"/>
    </reaction>
</comment>
<dbReference type="PROSITE" id="PS51733">
    <property type="entry name" value="BPL_LPL_CATALYTIC"/>
    <property type="match status" value="1"/>
</dbReference>
<organism evidence="8 9">
    <name type="scientific">Trinickia symbiotica</name>
    <dbReference type="NCBI Taxonomy" id="863227"/>
    <lineage>
        <taxon>Bacteria</taxon>
        <taxon>Pseudomonadati</taxon>
        <taxon>Pseudomonadota</taxon>
        <taxon>Betaproteobacteria</taxon>
        <taxon>Burkholderiales</taxon>
        <taxon>Burkholderiaceae</taxon>
        <taxon>Trinickia</taxon>
    </lineage>
</organism>
<evidence type="ECO:0000256" key="1">
    <source>
        <dbReference type="ARBA" id="ARBA00022598"/>
    </source>
</evidence>
<keyword evidence="3" id="KW-0067">ATP-binding</keyword>
<evidence type="ECO:0000256" key="4">
    <source>
        <dbReference type="ARBA" id="ARBA00023267"/>
    </source>
</evidence>